<dbReference type="Gene3D" id="2.60.40.10">
    <property type="entry name" value="Immunoglobulins"/>
    <property type="match status" value="2"/>
</dbReference>
<dbReference type="OMA" id="FICAPPR"/>
<name>A0A336K4K8_CULSO</name>
<dbReference type="SMART" id="SM00409">
    <property type="entry name" value="IG"/>
    <property type="match status" value="2"/>
</dbReference>
<dbReference type="InterPro" id="IPR003599">
    <property type="entry name" value="Ig_sub"/>
</dbReference>
<evidence type="ECO:0000256" key="1">
    <source>
        <dbReference type="SAM" id="Phobius"/>
    </source>
</evidence>
<keyword evidence="1" id="KW-0812">Transmembrane</keyword>
<dbReference type="CDD" id="cd00096">
    <property type="entry name" value="Ig"/>
    <property type="match status" value="1"/>
</dbReference>
<keyword evidence="1" id="KW-1133">Transmembrane helix</keyword>
<keyword evidence="1" id="KW-0472">Membrane</keyword>
<dbReference type="PROSITE" id="PS50835">
    <property type="entry name" value="IG_LIKE"/>
    <property type="match status" value="2"/>
</dbReference>
<feature type="domain" description="Ig-like" evidence="2">
    <location>
        <begin position="94"/>
        <end position="178"/>
    </location>
</feature>
<dbReference type="AlphaFoldDB" id="A0A336K4K8"/>
<dbReference type="SMART" id="SM00408">
    <property type="entry name" value="IGc2"/>
    <property type="match status" value="2"/>
</dbReference>
<sequence>MITPQFLCELKVENNDNVFFDLGKPLTLTCEVSEDTEKADEITWSKDEKDLSDNVKVENKKSILTIEETENGDDGIYSCKYDNKKLEIKTIANILVKIKPSTDVAVVEGETLTLKCHGIGTNLQVSWILPNNTSEENVTYMKENEIENSILVLKDVKLQNRGSYICEGRHDESDKVVTSTAFVRVKDKYAALWPFILICIEVFVLCLLILICEKRRSGAEVEDSDSDTEQKNGRK</sequence>
<feature type="transmembrane region" description="Helical" evidence="1">
    <location>
        <begin position="191"/>
        <end position="211"/>
    </location>
</feature>
<dbReference type="PANTHER" id="PTHR45889">
    <property type="entry name" value="IG-LIKE DOMAIN-CONTAINING PROTEIN"/>
    <property type="match status" value="1"/>
</dbReference>
<dbReference type="SUPFAM" id="SSF48726">
    <property type="entry name" value="Immunoglobulin"/>
    <property type="match status" value="2"/>
</dbReference>
<dbReference type="InterPro" id="IPR013783">
    <property type="entry name" value="Ig-like_fold"/>
</dbReference>
<dbReference type="VEuPathDB" id="VectorBase:CSON011091"/>
<dbReference type="EMBL" id="UFQS01000046">
    <property type="protein sequence ID" value="SSW98508.1"/>
    <property type="molecule type" value="Genomic_DNA"/>
</dbReference>
<gene>
    <name evidence="3" type="primary">CSON011091</name>
</gene>
<evidence type="ECO:0000259" key="2">
    <source>
        <dbReference type="PROSITE" id="PS50835"/>
    </source>
</evidence>
<accession>A0A336K4K8</accession>
<feature type="domain" description="Ig-like" evidence="2">
    <location>
        <begin position="4"/>
        <end position="92"/>
    </location>
</feature>
<proteinExistence type="predicted"/>
<reference evidence="4" key="2">
    <citation type="submission" date="2018-07" db="EMBL/GenBank/DDBJ databases">
        <authorList>
            <person name="Quirk P.G."/>
            <person name="Krulwich T.A."/>
        </authorList>
    </citation>
    <scope>NUCLEOTIDE SEQUENCE</scope>
</reference>
<dbReference type="PANTHER" id="PTHR45889:SF8">
    <property type="entry name" value="IG-LIKE DOMAIN-CONTAINING PROTEIN"/>
    <property type="match status" value="1"/>
</dbReference>
<organism evidence="3">
    <name type="scientific">Culicoides sonorensis</name>
    <name type="common">Biting midge</name>
    <dbReference type="NCBI Taxonomy" id="179676"/>
    <lineage>
        <taxon>Eukaryota</taxon>
        <taxon>Metazoa</taxon>
        <taxon>Ecdysozoa</taxon>
        <taxon>Arthropoda</taxon>
        <taxon>Hexapoda</taxon>
        <taxon>Insecta</taxon>
        <taxon>Pterygota</taxon>
        <taxon>Neoptera</taxon>
        <taxon>Endopterygota</taxon>
        <taxon>Diptera</taxon>
        <taxon>Nematocera</taxon>
        <taxon>Chironomoidea</taxon>
        <taxon>Ceratopogonidae</taxon>
        <taxon>Ceratopogoninae</taxon>
        <taxon>Culicoides</taxon>
        <taxon>Monoculicoides</taxon>
    </lineage>
</organism>
<dbReference type="EMBL" id="UFQT01000046">
    <property type="protein sequence ID" value="SSX18894.1"/>
    <property type="molecule type" value="Genomic_DNA"/>
</dbReference>
<evidence type="ECO:0000313" key="3">
    <source>
        <dbReference type="EMBL" id="SSW98508.1"/>
    </source>
</evidence>
<reference evidence="3" key="1">
    <citation type="submission" date="2018-04" db="EMBL/GenBank/DDBJ databases">
        <authorList>
            <person name="Go L.Y."/>
            <person name="Mitchell J.A."/>
        </authorList>
    </citation>
    <scope>NUCLEOTIDE SEQUENCE</scope>
    <source>
        <tissue evidence="3">Whole organism</tissue>
    </source>
</reference>
<dbReference type="Pfam" id="PF13927">
    <property type="entry name" value="Ig_3"/>
    <property type="match status" value="2"/>
</dbReference>
<dbReference type="InterPro" id="IPR036179">
    <property type="entry name" value="Ig-like_dom_sf"/>
</dbReference>
<protein>
    <submittedName>
        <fullName evidence="3">CSON011091 protein</fullName>
    </submittedName>
</protein>
<dbReference type="InterPro" id="IPR007110">
    <property type="entry name" value="Ig-like_dom"/>
</dbReference>
<dbReference type="InterPro" id="IPR003598">
    <property type="entry name" value="Ig_sub2"/>
</dbReference>
<evidence type="ECO:0000313" key="4">
    <source>
        <dbReference type="EMBL" id="SSX18894.1"/>
    </source>
</evidence>